<keyword evidence="1" id="KW-0963">Cytoplasm</keyword>
<feature type="domain" description="PCI" evidence="4">
    <location>
        <begin position="1"/>
        <end position="180"/>
    </location>
</feature>
<evidence type="ECO:0000259" key="4">
    <source>
        <dbReference type="PROSITE" id="PS50250"/>
    </source>
</evidence>
<dbReference type="SUPFAM" id="SSF48371">
    <property type="entry name" value="ARM repeat"/>
    <property type="match status" value="1"/>
</dbReference>
<dbReference type="GO" id="GO:0003743">
    <property type="term" value="F:translation initiation factor activity"/>
    <property type="evidence" value="ECO:0007669"/>
    <property type="project" value="UniProtKB-KW"/>
</dbReference>
<gene>
    <name evidence="5" type="ORF">MOBT1_001588</name>
</gene>
<evidence type="ECO:0000256" key="2">
    <source>
        <dbReference type="ARBA" id="ARBA00022540"/>
    </source>
</evidence>
<dbReference type="InterPro" id="IPR016024">
    <property type="entry name" value="ARM-type_fold"/>
</dbReference>
<reference evidence="5" key="1">
    <citation type="submission" date="2023-03" db="EMBL/GenBank/DDBJ databases">
        <title>Mating type loci evolution in Malassezia.</title>
        <authorList>
            <person name="Coelho M.A."/>
        </authorList>
    </citation>
    <scope>NUCLEOTIDE SEQUENCE</scope>
    <source>
        <strain evidence="5">CBS 7876</strain>
    </source>
</reference>
<evidence type="ECO:0000256" key="1">
    <source>
        <dbReference type="ARBA" id="ARBA00022490"/>
    </source>
</evidence>
<dbReference type="Pfam" id="PF10075">
    <property type="entry name" value="CSN8_PSD8_EIF3K"/>
    <property type="match status" value="1"/>
</dbReference>
<accession>A0AAF0IRS3</accession>
<dbReference type="InterPro" id="IPR009374">
    <property type="entry name" value="eIF3k"/>
</dbReference>
<dbReference type="GO" id="GO:0043022">
    <property type="term" value="F:ribosome binding"/>
    <property type="evidence" value="ECO:0007669"/>
    <property type="project" value="InterPro"/>
</dbReference>
<keyword evidence="3" id="KW-0648">Protein biosynthesis</keyword>
<sequence length="186" mass="20353">MKLHYSFQLNPSEFDFDAAIHILVKALTAVPFPDFSLCISLLGEAPVATLTTNEAGKSTGPSGIITEPIIVNLATLSTLLFETKFRDFWALYTSAEYAEVRSYTSKANGFEDAVRKVALNSVKGSFRTISEGRLAGYLNLQGTELANFINQQAGWSLNDGTVTVPTNLDNEVKPTVVREEISLEKL</sequence>
<dbReference type="InterPro" id="IPR016020">
    <property type="entry name" value="Transl_init_fac_sub12_N_euk"/>
</dbReference>
<dbReference type="Gene3D" id="1.25.40.250">
    <property type="entry name" value="ARM repeat, domain 1"/>
    <property type="match status" value="1"/>
</dbReference>
<dbReference type="InterPro" id="IPR036390">
    <property type="entry name" value="WH_DNA-bd_sf"/>
</dbReference>
<dbReference type="InterPro" id="IPR033464">
    <property type="entry name" value="CSN8_PSD8_EIF3K"/>
</dbReference>
<dbReference type="InterPro" id="IPR036388">
    <property type="entry name" value="WH-like_DNA-bd_sf"/>
</dbReference>
<dbReference type="SUPFAM" id="SSF46785">
    <property type="entry name" value="Winged helix' DNA-binding domain"/>
    <property type="match status" value="1"/>
</dbReference>
<evidence type="ECO:0000256" key="3">
    <source>
        <dbReference type="ARBA" id="ARBA00022917"/>
    </source>
</evidence>
<dbReference type="PROSITE" id="PS50250">
    <property type="entry name" value="PCI"/>
    <property type="match status" value="1"/>
</dbReference>
<dbReference type="Proteomes" id="UP001214603">
    <property type="component" value="Chromosome 2"/>
</dbReference>
<dbReference type="Gene3D" id="1.10.10.10">
    <property type="entry name" value="Winged helix-like DNA-binding domain superfamily/Winged helix DNA-binding domain"/>
    <property type="match status" value="1"/>
</dbReference>
<dbReference type="GO" id="GO:0005852">
    <property type="term" value="C:eukaryotic translation initiation factor 3 complex"/>
    <property type="evidence" value="ECO:0007669"/>
    <property type="project" value="InterPro"/>
</dbReference>
<dbReference type="PANTHER" id="PTHR13022">
    <property type="entry name" value="EUKARYOTIC TRANSLATION INITIATION FACTOR 3 SUBUNIT 11"/>
    <property type="match status" value="1"/>
</dbReference>
<keyword evidence="2" id="KW-0396">Initiation factor</keyword>
<proteinExistence type="predicted"/>
<name>A0AAF0IRS3_9BASI</name>
<dbReference type="AlphaFoldDB" id="A0AAF0IRS3"/>
<dbReference type="InterPro" id="IPR000717">
    <property type="entry name" value="PCI_dom"/>
</dbReference>
<evidence type="ECO:0000313" key="5">
    <source>
        <dbReference type="EMBL" id="WFD02900.1"/>
    </source>
</evidence>
<protein>
    <recommendedName>
        <fullName evidence="4">PCI domain-containing protein</fullName>
    </recommendedName>
</protein>
<dbReference type="GO" id="GO:0006446">
    <property type="term" value="P:regulation of translational initiation"/>
    <property type="evidence" value="ECO:0007669"/>
    <property type="project" value="InterPro"/>
</dbReference>
<evidence type="ECO:0000313" key="6">
    <source>
        <dbReference type="Proteomes" id="UP001214603"/>
    </source>
</evidence>
<organism evidence="5 6">
    <name type="scientific">Malassezia obtusa</name>
    <dbReference type="NCBI Taxonomy" id="76774"/>
    <lineage>
        <taxon>Eukaryota</taxon>
        <taxon>Fungi</taxon>
        <taxon>Dikarya</taxon>
        <taxon>Basidiomycota</taxon>
        <taxon>Ustilaginomycotina</taxon>
        <taxon>Malasseziomycetes</taxon>
        <taxon>Malasseziales</taxon>
        <taxon>Malasseziaceae</taxon>
        <taxon>Malassezia</taxon>
    </lineage>
</organism>
<keyword evidence="6" id="KW-1185">Reference proteome</keyword>
<dbReference type="EMBL" id="CP119935">
    <property type="protein sequence ID" value="WFD02900.1"/>
    <property type="molecule type" value="Genomic_DNA"/>
</dbReference>
<dbReference type="PANTHER" id="PTHR13022:SF0">
    <property type="entry name" value="EUKARYOTIC TRANSLATION INITIATION FACTOR 3 SUBUNIT K"/>
    <property type="match status" value="1"/>
</dbReference>